<dbReference type="AlphaFoldDB" id="A0AA44Z6C9"/>
<evidence type="ECO:0000313" key="2">
    <source>
        <dbReference type="Proteomes" id="UP000244856"/>
    </source>
</evidence>
<comment type="caution">
    <text evidence="1">The sequence shown here is derived from an EMBL/GenBank/DDBJ whole genome shotgun (WGS) entry which is preliminary data.</text>
</comment>
<name>A0AA44Z6C9_CROSK</name>
<dbReference type="Proteomes" id="UP000244856">
    <property type="component" value="Unassembled WGS sequence"/>
</dbReference>
<reference evidence="1 2" key="1">
    <citation type="submission" date="2017-04" db="EMBL/GenBank/DDBJ databases">
        <title>Cronobacter sakazakii, ST83 Lineage Isolates.</title>
        <authorList>
            <person name="Chase H."/>
            <person name="Tall B."/>
            <person name="Gopinath G."/>
            <person name="Lehner A."/>
        </authorList>
    </citation>
    <scope>NUCLEOTIDE SEQUENCE [LARGE SCALE GENOMIC DNA]</scope>
    <source>
        <strain evidence="1 2">MOD1_Comp15</strain>
    </source>
</reference>
<sequence length="275" mass="31397">MIDSPSAIPRYRADENAWLITLPEKQNGETHYRALTLMATRTITDEYTPPGIEDRGPRHLKRRECELKLYWRGGTVSFPARFNVSFYSSPPELDLTNGYFELQEELRGRGLGSWCMQQLVSWAKTLPPDTTVKPIKTSPGDEADPINHARRDHFWHGLGFRFASGSRTSLPLTVNELKLPVVSDAKLDVVLLHRGVLSLAEDNDSYKVQIEAKSRALKDRADEIARLTKLQPHMLLMQLICAPFKLLSWLVHQVKRPFAARHVQQKETHPDDHEG</sequence>
<proteinExistence type="predicted"/>
<protein>
    <submittedName>
        <fullName evidence="1">Uncharacterized protein</fullName>
    </submittedName>
</protein>
<dbReference type="RefSeq" id="WP_085107719.1">
    <property type="nucleotide sequence ID" value="NZ_NCTU01000023.1"/>
</dbReference>
<dbReference type="EMBL" id="NCTU01000023">
    <property type="protein sequence ID" value="PUW01486.1"/>
    <property type="molecule type" value="Genomic_DNA"/>
</dbReference>
<accession>A0AA44Z6C9</accession>
<organism evidence="1 2">
    <name type="scientific">Cronobacter sakazakii</name>
    <name type="common">Enterobacter sakazakii</name>
    <dbReference type="NCBI Taxonomy" id="28141"/>
    <lineage>
        <taxon>Bacteria</taxon>
        <taxon>Pseudomonadati</taxon>
        <taxon>Pseudomonadota</taxon>
        <taxon>Gammaproteobacteria</taxon>
        <taxon>Enterobacterales</taxon>
        <taxon>Enterobacteriaceae</taxon>
        <taxon>Cronobacter</taxon>
    </lineage>
</organism>
<gene>
    <name evidence="1" type="ORF">B7T07_20570</name>
</gene>
<evidence type="ECO:0000313" key="1">
    <source>
        <dbReference type="EMBL" id="PUW01486.1"/>
    </source>
</evidence>